<name>A0A438HB49_VITVI</name>
<dbReference type="EMBL" id="QGNW01000250">
    <property type="protein sequence ID" value="RVW81683.1"/>
    <property type="molecule type" value="Genomic_DNA"/>
</dbReference>
<dbReference type="Proteomes" id="UP000288805">
    <property type="component" value="Unassembled WGS sequence"/>
</dbReference>
<comment type="caution">
    <text evidence="1">The sequence shown here is derived from an EMBL/GenBank/DDBJ whole genome shotgun (WGS) entry which is preliminary data.</text>
</comment>
<dbReference type="AlphaFoldDB" id="A0A438HB49"/>
<evidence type="ECO:0000313" key="1">
    <source>
        <dbReference type="EMBL" id="RVW81683.1"/>
    </source>
</evidence>
<protein>
    <submittedName>
        <fullName evidence="1">Uncharacterized protein</fullName>
    </submittedName>
</protein>
<accession>A0A438HB49</accession>
<reference evidence="1 2" key="1">
    <citation type="journal article" date="2018" name="PLoS Genet.">
        <title>Population sequencing reveals clonal diversity and ancestral inbreeding in the grapevine cultivar Chardonnay.</title>
        <authorList>
            <person name="Roach M.J."/>
            <person name="Johnson D.L."/>
            <person name="Bohlmann J."/>
            <person name="van Vuuren H.J."/>
            <person name="Jones S.J."/>
            <person name="Pretorius I.S."/>
            <person name="Schmidt S.A."/>
            <person name="Borneman A.R."/>
        </authorList>
    </citation>
    <scope>NUCLEOTIDE SEQUENCE [LARGE SCALE GENOMIC DNA]</scope>
    <source>
        <strain evidence="2">cv. Chardonnay</strain>
        <tissue evidence="1">Leaf</tissue>
    </source>
</reference>
<sequence>MIIRFNDMIELKSKGRFEVVEYNLPRTPVETMLMEEKSLGLDMMYKRVCSCLKDEQIEIGGYQNFGFAKRLSFKEKTEIKLGKDSKHVSEDENVVVR</sequence>
<proteinExistence type="predicted"/>
<gene>
    <name evidence="1" type="ORF">CK203_044467</name>
</gene>
<organism evidence="1 2">
    <name type="scientific">Vitis vinifera</name>
    <name type="common">Grape</name>
    <dbReference type="NCBI Taxonomy" id="29760"/>
    <lineage>
        <taxon>Eukaryota</taxon>
        <taxon>Viridiplantae</taxon>
        <taxon>Streptophyta</taxon>
        <taxon>Embryophyta</taxon>
        <taxon>Tracheophyta</taxon>
        <taxon>Spermatophyta</taxon>
        <taxon>Magnoliopsida</taxon>
        <taxon>eudicotyledons</taxon>
        <taxon>Gunneridae</taxon>
        <taxon>Pentapetalae</taxon>
        <taxon>rosids</taxon>
        <taxon>Vitales</taxon>
        <taxon>Vitaceae</taxon>
        <taxon>Viteae</taxon>
        <taxon>Vitis</taxon>
    </lineage>
</organism>
<evidence type="ECO:0000313" key="2">
    <source>
        <dbReference type="Proteomes" id="UP000288805"/>
    </source>
</evidence>